<name>A0A2X0P0U5_9BASI</name>
<sequence>MSRIDKGVHIFYRRVKGGSPILSFYGRKEQYPVLAPSPGRYDEKRGVTYHCEGLDRSPSVREMRIAEVIGLS</sequence>
<dbReference type="Proteomes" id="UP000249464">
    <property type="component" value="Unassembled WGS sequence"/>
</dbReference>
<accession>A0A2X0P0U5</accession>
<evidence type="ECO:0000313" key="2">
    <source>
        <dbReference type="Proteomes" id="UP000249464"/>
    </source>
</evidence>
<reference evidence="1 2" key="1">
    <citation type="submission" date="2016-11" db="EMBL/GenBank/DDBJ databases">
        <authorList>
            <person name="Jaros S."/>
            <person name="Januszkiewicz K."/>
            <person name="Wedrychowicz H."/>
        </authorList>
    </citation>
    <scope>NUCLEOTIDE SEQUENCE [LARGE SCALE GENOMIC DNA]</scope>
</reference>
<keyword evidence="2" id="KW-1185">Reference proteome</keyword>
<dbReference type="EMBL" id="FQNC01000043">
    <property type="protein sequence ID" value="SGY49750.1"/>
    <property type="molecule type" value="Genomic_DNA"/>
</dbReference>
<evidence type="ECO:0000313" key="1">
    <source>
        <dbReference type="EMBL" id="SGY49750.1"/>
    </source>
</evidence>
<gene>
    <name evidence="1" type="primary">BQ5605_C001g00811</name>
    <name evidence="1" type="ORF">BQ5605_C001G00811</name>
</gene>
<proteinExistence type="predicted"/>
<organism evidence="1 2">
    <name type="scientific">Microbotryum silenes-dioicae</name>
    <dbReference type="NCBI Taxonomy" id="796604"/>
    <lineage>
        <taxon>Eukaryota</taxon>
        <taxon>Fungi</taxon>
        <taxon>Dikarya</taxon>
        <taxon>Basidiomycota</taxon>
        <taxon>Pucciniomycotina</taxon>
        <taxon>Microbotryomycetes</taxon>
        <taxon>Microbotryales</taxon>
        <taxon>Microbotryaceae</taxon>
        <taxon>Microbotryum</taxon>
    </lineage>
</organism>
<protein>
    <submittedName>
        <fullName evidence="1">BQ5605_C001g00811 protein</fullName>
    </submittedName>
</protein>
<dbReference type="AlphaFoldDB" id="A0A2X0P0U5"/>